<reference evidence="3" key="1">
    <citation type="submission" date="2020-03" db="EMBL/GenBank/DDBJ databases">
        <authorList>
            <person name="Weist P."/>
        </authorList>
    </citation>
    <scope>NUCLEOTIDE SEQUENCE</scope>
</reference>
<accession>A0A9N7USF0</accession>
<keyword evidence="4" id="KW-1185">Reference proteome</keyword>
<dbReference type="Proteomes" id="UP001153269">
    <property type="component" value="Unassembled WGS sequence"/>
</dbReference>
<sequence>MLVQMLVQILVQILVHMLDGTTFLSWGPWPGSAVSTGKEPCIPVGTQDWPGYREVDDGNTVPHTSRADVERHSFCFLEQPSENQRWLDEAEEPGEHLQDAGNMGKQRKQRSSFFISPEGRVSSQDLMEPSENPVEASTN</sequence>
<dbReference type="AlphaFoldDB" id="A0A9N7USF0"/>
<comment type="caution">
    <text evidence="3">The sequence shown here is derived from an EMBL/GenBank/DDBJ whole genome shotgun (WGS) entry which is preliminary data.</text>
</comment>
<dbReference type="EMBL" id="CADEAL010001836">
    <property type="protein sequence ID" value="CAB1435978.1"/>
    <property type="molecule type" value="Genomic_DNA"/>
</dbReference>
<name>A0A9N7USF0_PLEPL</name>
<keyword evidence="2" id="KW-0732">Signal</keyword>
<evidence type="ECO:0000313" key="4">
    <source>
        <dbReference type="Proteomes" id="UP001153269"/>
    </source>
</evidence>
<feature type="compositionally biased region" description="Basic and acidic residues" evidence="1">
    <location>
        <begin position="85"/>
        <end position="98"/>
    </location>
</feature>
<evidence type="ECO:0000313" key="3">
    <source>
        <dbReference type="EMBL" id="CAB1435978.1"/>
    </source>
</evidence>
<organism evidence="3 4">
    <name type="scientific">Pleuronectes platessa</name>
    <name type="common">European plaice</name>
    <dbReference type="NCBI Taxonomy" id="8262"/>
    <lineage>
        <taxon>Eukaryota</taxon>
        <taxon>Metazoa</taxon>
        <taxon>Chordata</taxon>
        <taxon>Craniata</taxon>
        <taxon>Vertebrata</taxon>
        <taxon>Euteleostomi</taxon>
        <taxon>Actinopterygii</taxon>
        <taxon>Neopterygii</taxon>
        <taxon>Teleostei</taxon>
        <taxon>Neoteleostei</taxon>
        <taxon>Acanthomorphata</taxon>
        <taxon>Carangaria</taxon>
        <taxon>Pleuronectiformes</taxon>
        <taxon>Pleuronectoidei</taxon>
        <taxon>Pleuronectidae</taxon>
        <taxon>Pleuronectes</taxon>
    </lineage>
</organism>
<protein>
    <submittedName>
        <fullName evidence="3">Uncharacterized protein</fullName>
    </submittedName>
</protein>
<evidence type="ECO:0000256" key="1">
    <source>
        <dbReference type="SAM" id="MobiDB-lite"/>
    </source>
</evidence>
<feature type="signal peptide" evidence="2">
    <location>
        <begin position="1"/>
        <end position="20"/>
    </location>
</feature>
<feature type="region of interest" description="Disordered" evidence="1">
    <location>
        <begin position="83"/>
        <end position="139"/>
    </location>
</feature>
<feature type="chain" id="PRO_5040240325" evidence="2">
    <location>
        <begin position="21"/>
        <end position="139"/>
    </location>
</feature>
<evidence type="ECO:0000256" key="2">
    <source>
        <dbReference type="SAM" id="SignalP"/>
    </source>
</evidence>
<gene>
    <name evidence="3" type="ORF">PLEPLA_LOCUS23993</name>
</gene>
<proteinExistence type="predicted"/>
<feature type="region of interest" description="Disordered" evidence="1">
    <location>
        <begin position="45"/>
        <end position="64"/>
    </location>
</feature>